<proteinExistence type="predicted"/>
<comment type="caution">
    <text evidence="1">The sequence shown here is derived from an EMBL/GenBank/DDBJ whole genome shotgun (WGS) entry which is preliminary data.</text>
</comment>
<gene>
    <name evidence="1" type="ORF">HMA55_03895</name>
</gene>
<dbReference type="AlphaFoldDB" id="A0A7H0KCC7"/>
<sequence>MNLPLLVLAVALTLCAAWAFNTAQRLNRLHIRLDRSRDALQAALDRRCAVVAVLFPELAALAAQTEQIPLTATDLQRRLSQETQLTEALRERVGQNPWPPQLQDAHTRVELALRFYDDAVADTRALRLRPAVRVLRLGGTATLPQFALGDR</sequence>
<dbReference type="RefSeq" id="WP_181192043.1">
    <property type="nucleotide sequence ID" value="NZ_JABFED010000002.1"/>
</dbReference>
<protein>
    <recommendedName>
        <fullName evidence="3">LemA family protein</fullName>
    </recommendedName>
</protein>
<reference evidence="1 2" key="1">
    <citation type="submission" date="2020-05" db="EMBL/GenBank/DDBJ databases">
        <title>Descriptions of Corynebacterium xxxx sp. nov., Corynebacterium yyyy sp. nov. and Corynebacterium zzzz sp. nov.</title>
        <authorList>
            <person name="Zhang G."/>
        </authorList>
    </citation>
    <scope>NUCLEOTIDE SEQUENCE [LARGE SCALE GENOMIC DNA]</scope>
    <source>
        <strain evidence="2">zg-913</strain>
    </source>
</reference>
<evidence type="ECO:0008006" key="3">
    <source>
        <dbReference type="Google" id="ProtNLM"/>
    </source>
</evidence>
<evidence type="ECO:0000313" key="2">
    <source>
        <dbReference type="Proteomes" id="UP000577408"/>
    </source>
</evidence>
<keyword evidence="2" id="KW-1185">Reference proteome</keyword>
<dbReference type="EMBL" id="JABFED010000002">
    <property type="protein sequence ID" value="MBA1837053.1"/>
    <property type="molecule type" value="Genomic_DNA"/>
</dbReference>
<dbReference type="Proteomes" id="UP000577408">
    <property type="component" value="Unassembled WGS sequence"/>
</dbReference>
<evidence type="ECO:0000313" key="1">
    <source>
        <dbReference type="EMBL" id="MBA1837053.1"/>
    </source>
</evidence>
<accession>A0A7H0KCC7</accession>
<organism evidence="1 2">
    <name type="scientific">Corynebacterium wankanglinii</name>
    <dbReference type="NCBI Taxonomy" id="2735136"/>
    <lineage>
        <taxon>Bacteria</taxon>
        <taxon>Bacillati</taxon>
        <taxon>Actinomycetota</taxon>
        <taxon>Actinomycetes</taxon>
        <taxon>Mycobacteriales</taxon>
        <taxon>Corynebacteriaceae</taxon>
        <taxon>Corynebacterium</taxon>
    </lineage>
</organism>
<name>A0A7H0KCC7_9CORY</name>